<reference evidence="2" key="1">
    <citation type="journal article" date="2022" name="Mol. Ecol. Resour.">
        <title>The genomes of chicory, endive, great burdock and yacon provide insights into Asteraceae palaeo-polyploidization history and plant inulin production.</title>
        <authorList>
            <person name="Fan W."/>
            <person name="Wang S."/>
            <person name="Wang H."/>
            <person name="Wang A."/>
            <person name="Jiang F."/>
            <person name="Liu H."/>
            <person name="Zhao H."/>
            <person name="Xu D."/>
            <person name="Zhang Y."/>
        </authorList>
    </citation>
    <scope>NUCLEOTIDE SEQUENCE [LARGE SCALE GENOMIC DNA]</scope>
    <source>
        <strain evidence="2">cv. Niubang</strain>
    </source>
</reference>
<dbReference type="Proteomes" id="UP001055879">
    <property type="component" value="Linkage Group LG11"/>
</dbReference>
<dbReference type="EMBL" id="CM042057">
    <property type="protein sequence ID" value="KAI3693071.1"/>
    <property type="molecule type" value="Genomic_DNA"/>
</dbReference>
<proteinExistence type="predicted"/>
<name>A0ACB8Z6S4_ARCLA</name>
<keyword evidence="2" id="KW-1185">Reference proteome</keyword>
<organism evidence="1 2">
    <name type="scientific">Arctium lappa</name>
    <name type="common">Greater burdock</name>
    <name type="synonym">Lappa major</name>
    <dbReference type="NCBI Taxonomy" id="4217"/>
    <lineage>
        <taxon>Eukaryota</taxon>
        <taxon>Viridiplantae</taxon>
        <taxon>Streptophyta</taxon>
        <taxon>Embryophyta</taxon>
        <taxon>Tracheophyta</taxon>
        <taxon>Spermatophyta</taxon>
        <taxon>Magnoliopsida</taxon>
        <taxon>eudicotyledons</taxon>
        <taxon>Gunneridae</taxon>
        <taxon>Pentapetalae</taxon>
        <taxon>asterids</taxon>
        <taxon>campanulids</taxon>
        <taxon>Asterales</taxon>
        <taxon>Asteraceae</taxon>
        <taxon>Carduoideae</taxon>
        <taxon>Cardueae</taxon>
        <taxon>Arctiinae</taxon>
        <taxon>Arctium</taxon>
    </lineage>
</organism>
<evidence type="ECO:0000313" key="1">
    <source>
        <dbReference type="EMBL" id="KAI3693071.1"/>
    </source>
</evidence>
<evidence type="ECO:0000313" key="2">
    <source>
        <dbReference type="Proteomes" id="UP001055879"/>
    </source>
</evidence>
<gene>
    <name evidence="1" type="ORF">L6452_32899</name>
</gene>
<protein>
    <submittedName>
        <fullName evidence="1">Uncharacterized protein</fullName>
    </submittedName>
</protein>
<sequence length="154" mass="16799">MEEQEIKRTRVSGDGDDDDDDDDEGDDDDDDDGGFHPDVGGDGVGFHHDAGGDGSGVVHDAGHIEVWVRLHLESRSTLTDWSIMLLDFMYYMTELKDLSYLTQQCNGVQGSAGFPAWGTINKAPDIESEKGNSKILGFINFIGSCRGCSDLGFF</sequence>
<comment type="caution">
    <text evidence="1">The sequence shown here is derived from an EMBL/GenBank/DDBJ whole genome shotgun (WGS) entry which is preliminary data.</text>
</comment>
<reference evidence="1 2" key="2">
    <citation type="journal article" date="2022" name="Mol. Ecol. Resour.">
        <title>The genomes of chicory, endive, great burdock and yacon provide insights into Asteraceae paleo-polyploidization history and plant inulin production.</title>
        <authorList>
            <person name="Fan W."/>
            <person name="Wang S."/>
            <person name="Wang H."/>
            <person name="Wang A."/>
            <person name="Jiang F."/>
            <person name="Liu H."/>
            <person name="Zhao H."/>
            <person name="Xu D."/>
            <person name="Zhang Y."/>
        </authorList>
    </citation>
    <scope>NUCLEOTIDE SEQUENCE [LARGE SCALE GENOMIC DNA]</scope>
    <source>
        <strain evidence="2">cv. Niubang</strain>
    </source>
</reference>
<accession>A0ACB8Z6S4</accession>